<dbReference type="PANTHER" id="PTHR38834">
    <property type="entry name" value="PERIPLASMIC SUBSTRATE BINDING PROTEIN FAMILY 3"/>
    <property type="match status" value="1"/>
</dbReference>
<name>A0ABZ0PUH6_9PSED</name>
<reference evidence="3 4" key="1">
    <citation type="submission" date="2023-11" db="EMBL/GenBank/DDBJ databases">
        <title>Complete genome of Pseudomonas benzenivorans BA3361.</title>
        <authorList>
            <person name="Shin S.Y."/>
            <person name="Song J."/>
            <person name="Kang H."/>
        </authorList>
    </citation>
    <scope>NUCLEOTIDE SEQUENCE [LARGE SCALE GENOMIC DNA]</scope>
    <source>
        <strain evidence="3 4">HNIBRBA3361</strain>
    </source>
</reference>
<proteinExistence type="predicted"/>
<accession>A0ABZ0PUH6</accession>
<dbReference type="Proteomes" id="UP001305928">
    <property type="component" value="Chromosome"/>
</dbReference>
<dbReference type="EMBL" id="CP137892">
    <property type="protein sequence ID" value="WPC04843.1"/>
    <property type="molecule type" value="Genomic_DNA"/>
</dbReference>
<dbReference type="SUPFAM" id="SSF53850">
    <property type="entry name" value="Periplasmic binding protein-like II"/>
    <property type="match status" value="1"/>
</dbReference>
<evidence type="ECO:0000313" key="4">
    <source>
        <dbReference type="Proteomes" id="UP001305928"/>
    </source>
</evidence>
<dbReference type="Gene3D" id="3.40.190.10">
    <property type="entry name" value="Periplasmic binding protein-like II"/>
    <property type="match status" value="2"/>
</dbReference>
<keyword evidence="1" id="KW-0732">Signal</keyword>
<protein>
    <submittedName>
        <fullName evidence="3">ABC transporter substrate-binding protein</fullName>
    </submittedName>
</protein>
<sequence>MATPYRSLIGLFLACLLGAQSQAELRLLTEDAPPMSFIQDGQLTGMSVDIVEALIQRTGQAAQVDLVPWTRGYQMAQQQANTALFSTVRTPEREALFQWVGPLIRGKTRFYSLRTSGLQIDSLEQAGRSGPLAVPKHWYTHETLLARGLQNVYGVPGPKQMVTMLKHGRVKLIATEDITLRDELTTGGLTPEEVQPHMVLMQSDYYIAFSPQTDPLVVDQWQLQLEAMRQDGSLQRIVRRWLPHAEAP</sequence>
<dbReference type="Pfam" id="PF00497">
    <property type="entry name" value="SBP_bac_3"/>
    <property type="match status" value="1"/>
</dbReference>
<dbReference type="SMART" id="SM00062">
    <property type="entry name" value="PBPb"/>
    <property type="match status" value="1"/>
</dbReference>
<feature type="domain" description="Solute-binding protein family 3/N-terminal" evidence="2">
    <location>
        <begin position="24"/>
        <end position="245"/>
    </location>
</feature>
<feature type="chain" id="PRO_5046290879" evidence="1">
    <location>
        <begin position="24"/>
        <end position="248"/>
    </location>
</feature>
<keyword evidence="4" id="KW-1185">Reference proteome</keyword>
<organism evidence="3 4">
    <name type="scientific">Pseudomonas benzenivorans</name>
    <dbReference type="NCBI Taxonomy" id="556533"/>
    <lineage>
        <taxon>Bacteria</taxon>
        <taxon>Pseudomonadati</taxon>
        <taxon>Pseudomonadota</taxon>
        <taxon>Gammaproteobacteria</taxon>
        <taxon>Pseudomonadales</taxon>
        <taxon>Pseudomonadaceae</taxon>
        <taxon>Pseudomonas</taxon>
    </lineage>
</organism>
<gene>
    <name evidence="3" type="ORF">SBP02_19125</name>
</gene>
<evidence type="ECO:0000259" key="2">
    <source>
        <dbReference type="SMART" id="SM00062"/>
    </source>
</evidence>
<evidence type="ECO:0000313" key="3">
    <source>
        <dbReference type="EMBL" id="WPC04843.1"/>
    </source>
</evidence>
<dbReference type="RefSeq" id="WP_318643982.1">
    <property type="nucleotide sequence ID" value="NZ_CP137892.1"/>
</dbReference>
<dbReference type="InterPro" id="IPR001638">
    <property type="entry name" value="Solute-binding_3/MltF_N"/>
</dbReference>
<feature type="signal peptide" evidence="1">
    <location>
        <begin position="1"/>
        <end position="23"/>
    </location>
</feature>
<evidence type="ECO:0000256" key="1">
    <source>
        <dbReference type="SAM" id="SignalP"/>
    </source>
</evidence>
<dbReference type="PANTHER" id="PTHR38834:SF3">
    <property type="entry name" value="SOLUTE-BINDING PROTEIN FAMILY 3_N-TERMINAL DOMAIN-CONTAINING PROTEIN"/>
    <property type="match status" value="1"/>
</dbReference>